<evidence type="ECO:0000313" key="12">
    <source>
        <dbReference type="Proteomes" id="UP000561726"/>
    </source>
</evidence>
<keyword evidence="8 9" id="KW-0413">Isomerase</keyword>
<organism evidence="11 12">
    <name type="scientific">Cryobacterium roopkundense</name>
    <dbReference type="NCBI Taxonomy" id="1001240"/>
    <lineage>
        <taxon>Bacteria</taxon>
        <taxon>Bacillati</taxon>
        <taxon>Actinomycetota</taxon>
        <taxon>Actinomycetes</taxon>
        <taxon>Micrococcales</taxon>
        <taxon>Microbacteriaceae</taxon>
        <taxon>Cryobacterium</taxon>
    </lineage>
</organism>
<dbReference type="AlphaFoldDB" id="A0A7W9E5J1"/>
<evidence type="ECO:0000256" key="7">
    <source>
        <dbReference type="ARBA" id="ARBA00023141"/>
    </source>
</evidence>
<dbReference type="HAMAP" id="MF_00135">
    <property type="entry name" value="PRAI"/>
    <property type="match status" value="1"/>
</dbReference>
<protein>
    <recommendedName>
        <fullName evidence="4 9">N-(5'-phosphoribosyl)anthranilate isomerase</fullName>
        <shortName evidence="9">PRAI</shortName>
        <ecNumber evidence="3 9">5.3.1.24</ecNumber>
    </recommendedName>
</protein>
<proteinExistence type="inferred from homology"/>
<dbReference type="InterPro" id="IPR013785">
    <property type="entry name" value="Aldolase_TIM"/>
</dbReference>
<name>A0A7W9E5J1_9MICO</name>
<dbReference type="Proteomes" id="UP000561726">
    <property type="component" value="Unassembled WGS sequence"/>
</dbReference>
<evidence type="ECO:0000313" key="11">
    <source>
        <dbReference type="EMBL" id="MBB5642459.1"/>
    </source>
</evidence>
<evidence type="ECO:0000256" key="9">
    <source>
        <dbReference type="HAMAP-Rule" id="MF_00135"/>
    </source>
</evidence>
<keyword evidence="7 9" id="KW-0057">Aromatic amino acid biosynthesis</keyword>
<comment type="similarity">
    <text evidence="9">Belongs to the TrpF family.</text>
</comment>
<dbReference type="Pfam" id="PF00697">
    <property type="entry name" value="PRAI"/>
    <property type="match status" value="1"/>
</dbReference>
<dbReference type="Gene3D" id="3.20.20.70">
    <property type="entry name" value="Aldolase class I"/>
    <property type="match status" value="1"/>
</dbReference>
<dbReference type="OrthoDB" id="3692632at2"/>
<keyword evidence="5 9" id="KW-0028">Amino-acid biosynthesis</keyword>
<dbReference type="GO" id="GO:0000162">
    <property type="term" value="P:L-tryptophan biosynthetic process"/>
    <property type="evidence" value="ECO:0007669"/>
    <property type="project" value="UniProtKB-UniRule"/>
</dbReference>
<dbReference type="InterPro" id="IPR044643">
    <property type="entry name" value="TrpF_fam"/>
</dbReference>
<gene>
    <name evidence="9" type="primary">trpF</name>
    <name evidence="11" type="ORF">BJ997_003007</name>
</gene>
<dbReference type="PANTHER" id="PTHR42894:SF1">
    <property type="entry name" value="N-(5'-PHOSPHORIBOSYL)ANTHRANILATE ISOMERASE"/>
    <property type="match status" value="1"/>
</dbReference>
<comment type="catalytic activity">
    <reaction evidence="1 9">
        <text>N-(5-phospho-beta-D-ribosyl)anthranilate = 1-(2-carboxyphenylamino)-1-deoxy-D-ribulose 5-phosphate</text>
        <dbReference type="Rhea" id="RHEA:21540"/>
        <dbReference type="ChEBI" id="CHEBI:18277"/>
        <dbReference type="ChEBI" id="CHEBI:58613"/>
        <dbReference type="EC" id="5.3.1.24"/>
    </reaction>
</comment>
<dbReference type="PANTHER" id="PTHR42894">
    <property type="entry name" value="N-(5'-PHOSPHORIBOSYL)ANTHRANILATE ISOMERASE"/>
    <property type="match status" value="1"/>
</dbReference>
<feature type="domain" description="N-(5'phosphoribosyl) anthranilate isomerase (PRAI)" evidence="10">
    <location>
        <begin position="32"/>
        <end position="240"/>
    </location>
</feature>
<dbReference type="GO" id="GO:0004640">
    <property type="term" value="F:phosphoribosylanthranilate isomerase activity"/>
    <property type="evidence" value="ECO:0007669"/>
    <property type="project" value="UniProtKB-UniRule"/>
</dbReference>
<dbReference type="SUPFAM" id="SSF51366">
    <property type="entry name" value="Ribulose-phoshate binding barrel"/>
    <property type="match status" value="1"/>
</dbReference>
<dbReference type="UniPathway" id="UPA00035">
    <property type="reaction ID" value="UER00042"/>
</dbReference>
<dbReference type="RefSeq" id="WP_052541847.1">
    <property type="nucleotide sequence ID" value="NZ_JACHBQ010000001.1"/>
</dbReference>
<evidence type="ECO:0000256" key="6">
    <source>
        <dbReference type="ARBA" id="ARBA00022822"/>
    </source>
</evidence>
<dbReference type="EMBL" id="JACHBQ010000001">
    <property type="protein sequence ID" value="MBB5642459.1"/>
    <property type="molecule type" value="Genomic_DNA"/>
</dbReference>
<comment type="pathway">
    <text evidence="2 9">Amino-acid biosynthesis; L-tryptophan biosynthesis; L-tryptophan from chorismate: step 3/5.</text>
</comment>
<evidence type="ECO:0000256" key="1">
    <source>
        <dbReference type="ARBA" id="ARBA00001164"/>
    </source>
</evidence>
<dbReference type="EC" id="5.3.1.24" evidence="3 9"/>
<evidence type="ECO:0000256" key="3">
    <source>
        <dbReference type="ARBA" id="ARBA00012572"/>
    </source>
</evidence>
<dbReference type="InterPro" id="IPR001240">
    <property type="entry name" value="PRAI_dom"/>
</dbReference>
<evidence type="ECO:0000259" key="10">
    <source>
        <dbReference type="Pfam" id="PF00697"/>
    </source>
</evidence>
<evidence type="ECO:0000256" key="2">
    <source>
        <dbReference type="ARBA" id="ARBA00004664"/>
    </source>
</evidence>
<comment type="caution">
    <text evidence="11">The sequence shown here is derived from an EMBL/GenBank/DDBJ whole genome shotgun (WGS) entry which is preliminary data.</text>
</comment>
<dbReference type="InterPro" id="IPR011060">
    <property type="entry name" value="RibuloseP-bd_barrel"/>
</dbReference>
<evidence type="ECO:0000256" key="4">
    <source>
        <dbReference type="ARBA" id="ARBA00022272"/>
    </source>
</evidence>
<keyword evidence="6 9" id="KW-0822">Tryptophan biosynthesis</keyword>
<sequence length="258" mass="27202">MTSARTTFVGHATGTVGTDDLHRRSPAALVVKICGLVTPGELDLVASAGASLAGVWWGVPGSARSLDHAGLRRMRTAAAVERCLVTFSSDAQAIAEARDALQADWVQLHAFQSPAVVADVRRRLPMGTRLVKVLHIDGETLLERPFLGAFGRSGVDEYILDTVSGRQIGSTGTQSSPETVEKFAGQLTHPFLIAGGIDSDRAEEFGRVRALPGWHGIDVDTNARSADGALDIDRIASIVDAWGRSSPTRSLVTAGAPA</sequence>
<accession>A0A7W9E5J1</accession>
<evidence type="ECO:0000256" key="5">
    <source>
        <dbReference type="ARBA" id="ARBA00022605"/>
    </source>
</evidence>
<reference evidence="11 12" key="1">
    <citation type="submission" date="2020-08" db="EMBL/GenBank/DDBJ databases">
        <title>Sequencing the genomes of 1000 actinobacteria strains.</title>
        <authorList>
            <person name="Klenk H.-P."/>
        </authorList>
    </citation>
    <scope>NUCLEOTIDE SEQUENCE [LARGE SCALE GENOMIC DNA]</scope>
    <source>
        <strain evidence="11 12">DSM 21065</strain>
    </source>
</reference>
<evidence type="ECO:0000256" key="8">
    <source>
        <dbReference type="ARBA" id="ARBA00023235"/>
    </source>
</evidence>